<reference evidence="2" key="1">
    <citation type="submission" date="2025-08" db="UniProtKB">
        <authorList>
            <consortium name="Ensembl"/>
        </authorList>
    </citation>
    <scope>IDENTIFICATION</scope>
</reference>
<organism evidence="2 3">
    <name type="scientific">Laticauda laticaudata</name>
    <name type="common">Blue-ringed sea krait</name>
    <name type="synonym">Blue-lipped sea krait</name>
    <dbReference type="NCBI Taxonomy" id="8630"/>
    <lineage>
        <taxon>Eukaryota</taxon>
        <taxon>Metazoa</taxon>
        <taxon>Chordata</taxon>
        <taxon>Craniata</taxon>
        <taxon>Vertebrata</taxon>
        <taxon>Euteleostomi</taxon>
        <taxon>Lepidosauria</taxon>
        <taxon>Squamata</taxon>
        <taxon>Bifurcata</taxon>
        <taxon>Unidentata</taxon>
        <taxon>Episquamata</taxon>
        <taxon>Toxicofera</taxon>
        <taxon>Serpentes</taxon>
        <taxon>Colubroidea</taxon>
        <taxon>Elapidae</taxon>
        <taxon>Laticaudinae</taxon>
        <taxon>Laticauda</taxon>
    </lineage>
</organism>
<proteinExistence type="predicted"/>
<evidence type="ECO:0000313" key="2">
    <source>
        <dbReference type="Ensembl" id="ENSLLTP00000001275.1"/>
    </source>
</evidence>
<dbReference type="AlphaFoldDB" id="A0A8C5RDS2"/>
<reference evidence="2" key="2">
    <citation type="submission" date="2025-09" db="UniProtKB">
        <authorList>
            <consortium name="Ensembl"/>
        </authorList>
    </citation>
    <scope>IDENTIFICATION</scope>
</reference>
<dbReference type="Gene3D" id="1.10.418.10">
    <property type="entry name" value="Calponin-like domain"/>
    <property type="match status" value="1"/>
</dbReference>
<dbReference type="InterPro" id="IPR026619">
    <property type="entry name" value="CEP95"/>
</dbReference>
<dbReference type="GO" id="GO:0005813">
    <property type="term" value="C:centrosome"/>
    <property type="evidence" value="ECO:0007669"/>
    <property type="project" value="InterPro"/>
</dbReference>
<dbReference type="Proteomes" id="UP000694406">
    <property type="component" value="Unplaced"/>
</dbReference>
<dbReference type="GeneTree" id="ENSGT00390000005412"/>
<dbReference type="PANTHER" id="PTHR22545">
    <property type="entry name" value="CENTROSOMAL PROTEIN OF 95 KDA"/>
    <property type="match status" value="1"/>
</dbReference>
<dbReference type="SUPFAM" id="SSF47576">
    <property type="entry name" value="Calponin-homology domain, CH-domain"/>
    <property type="match status" value="1"/>
</dbReference>
<keyword evidence="3" id="KW-1185">Reference proteome</keyword>
<dbReference type="Ensembl" id="ENSLLTT00000001320.1">
    <property type="protein sequence ID" value="ENSLLTP00000001275.1"/>
    <property type="gene ID" value="ENSLLTG00000000982.1"/>
</dbReference>
<protein>
    <recommendedName>
        <fullName evidence="1">DUF5745 domain-containing protein</fullName>
    </recommendedName>
</protein>
<name>A0A8C5RDS2_LATLA</name>
<dbReference type="InterPro" id="IPR036872">
    <property type="entry name" value="CH_dom_sf"/>
</dbReference>
<evidence type="ECO:0000259" key="1">
    <source>
        <dbReference type="Pfam" id="PF19016"/>
    </source>
</evidence>
<sequence length="147" mass="16525">MFSCNFKTDWVTVANDLLTKCNIDLHVNSLSDCGAEVFVHLYESILGEKVPDFIAVPSCQEDNIHNVQAVIDSLALDYLQISLSHITGENIVKGDKESIRNLLEIFDGLLEYLTEEISETASQQDGERNKIRSFLLVFICLLQEIGM</sequence>
<dbReference type="Pfam" id="PF19016">
    <property type="entry name" value="DUF5745"/>
    <property type="match status" value="1"/>
</dbReference>
<dbReference type="GO" id="GO:0000922">
    <property type="term" value="C:spindle pole"/>
    <property type="evidence" value="ECO:0007669"/>
    <property type="project" value="InterPro"/>
</dbReference>
<accession>A0A8C5RDS2</accession>
<dbReference type="PANTHER" id="PTHR22545:SF0">
    <property type="entry name" value="CENTROSOMAL PROTEIN OF 95 KDA"/>
    <property type="match status" value="1"/>
</dbReference>
<feature type="domain" description="DUF5745" evidence="1">
    <location>
        <begin position="51"/>
        <end position="109"/>
    </location>
</feature>
<evidence type="ECO:0000313" key="3">
    <source>
        <dbReference type="Proteomes" id="UP000694406"/>
    </source>
</evidence>
<dbReference type="InterPro" id="IPR044039">
    <property type="entry name" value="DUF5745"/>
</dbReference>